<dbReference type="NCBIfam" id="TIGR01484">
    <property type="entry name" value="HAD-SF-IIB"/>
    <property type="match status" value="1"/>
</dbReference>
<gene>
    <name evidence="1" type="ORF">N6G96_08255</name>
</gene>
<protein>
    <submittedName>
        <fullName evidence="1">Cof-type HAD-IIB family hydrolase</fullName>
    </submittedName>
</protein>
<dbReference type="GO" id="GO:0016787">
    <property type="term" value="F:hydrolase activity"/>
    <property type="evidence" value="ECO:0007669"/>
    <property type="project" value="UniProtKB-KW"/>
</dbReference>
<name>A0ABZ0Q2R5_9LACO</name>
<dbReference type="PANTHER" id="PTHR10000:SF8">
    <property type="entry name" value="HAD SUPERFAMILY HYDROLASE-LIKE, TYPE 3"/>
    <property type="match status" value="1"/>
</dbReference>
<dbReference type="SFLD" id="SFLDS00003">
    <property type="entry name" value="Haloacid_Dehalogenase"/>
    <property type="match status" value="1"/>
</dbReference>
<accession>A0ABZ0Q2R5</accession>
<dbReference type="RefSeq" id="WP_063697964.1">
    <property type="nucleotide sequence ID" value="NZ_BBIM01000034.1"/>
</dbReference>
<dbReference type="InterPro" id="IPR036412">
    <property type="entry name" value="HAD-like_sf"/>
</dbReference>
<dbReference type="SUPFAM" id="SSF56784">
    <property type="entry name" value="HAD-like"/>
    <property type="match status" value="1"/>
</dbReference>
<keyword evidence="2" id="KW-1185">Reference proteome</keyword>
<reference evidence="2" key="1">
    <citation type="submission" date="2024-06" db="EMBL/GenBank/DDBJ databases">
        <authorList>
            <person name="Chang H.C."/>
            <person name="Mun S.Y."/>
        </authorList>
    </citation>
    <scope>NUCLEOTIDE SEQUENCE [LARGE SCALE GENOMIC DNA]</scope>
    <source>
        <strain evidence="2">KT1</strain>
    </source>
</reference>
<dbReference type="InterPro" id="IPR000150">
    <property type="entry name" value="Cof"/>
</dbReference>
<sequence length="270" mass="28986">MPIRLIALDVDDTLLNSKGELLPSTITAVKAAIAQGIKVVLCTGRPLVGVAHFLQQLEISGDDQYVITYNGAVIESVAGKVIAKHLVENNYYRKMTEFGQQHQIPFNVLDEDGTIYTADHDVNAITVVQAWENSAGILIRKPEELPANFQIAKGLFVGDEKLLDNIQPLVTKTFGDELSVIRAAKPFLELMHPGVNKGQALKNLASILKLDANDVMVAGDEGNDIAMFDYAGTAVAMGNGSDLAKSHANFVTGTNDDGGLANAIKKFALV</sequence>
<dbReference type="Pfam" id="PF08282">
    <property type="entry name" value="Hydrolase_3"/>
    <property type="match status" value="1"/>
</dbReference>
<dbReference type="InterPro" id="IPR023214">
    <property type="entry name" value="HAD_sf"/>
</dbReference>
<keyword evidence="1" id="KW-0378">Hydrolase</keyword>
<dbReference type="InterPro" id="IPR006379">
    <property type="entry name" value="HAD-SF_hydro_IIB"/>
</dbReference>
<organism evidence="1 2">
    <name type="scientific">Pediococcus inopinatus</name>
    <dbReference type="NCBI Taxonomy" id="114090"/>
    <lineage>
        <taxon>Bacteria</taxon>
        <taxon>Bacillati</taxon>
        <taxon>Bacillota</taxon>
        <taxon>Bacilli</taxon>
        <taxon>Lactobacillales</taxon>
        <taxon>Lactobacillaceae</taxon>
        <taxon>Pediococcus</taxon>
    </lineage>
</organism>
<evidence type="ECO:0000313" key="2">
    <source>
        <dbReference type="Proteomes" id="UP001302696"/>
    </source>
</evidence>
<dbReference type="NCBIfam" id="TIGR00099">
    <property type="entry name" value="Cof-subfamily"/>
    <property type="match status" value="1"/>
</dbReference>
<evidence type="ECO:0000313" key="1">
    <source>
        <dbReference type="EMBL" id="WPC21261.1"/>
    </source>
</evidence>
<proteinExistence type="predicted"/>
<dbReference type="SFLD" id="SFLDG01140">
    <property type="entry name" value="C2.B:_Phosphomannomutase_and_P"/>
    <property type="match status" value="1"/>
</dbReference>
<dbReference type="Gene3D" id="3.30.1240.10">
    <property type="match status" value="1"/>
</dbReference>
<dbReference type="PANTHER" id="PTHR10000">
    <property type="entry name" value="PHOSPHOSERINE PHOSPHATASE"/>
    <property type="match status" value="1"/>
</dbReference>
<dbReference type="Proteomes" id="UP001302696">
    <property type="component" value="Chromosome"/>
</dbReference>
<dbReference type="Gene3D" id="3.40.50.1000">
    <property type="entry name" value="HAD superfamily/HAD-like"/>
    <property type="match status" value="1"/>
</dbReference>
<dbReference type="CDD" id="cd07516">
    <property type="entry name" value="HAD_Pase"/>
    <property type="match status" value="1"/>
</dbReference>
<dbReference type="SFLD" id="SFLDG01144">
    <property type="entry name" value="C2.B.4:_PGP_Like"/>
    <property type="match status" value="1"/>
</dbReference>
<dbReference type="EMBL" id="CP104778">
    <property type="protein sequence ID" value="WPC21261.1"/>
    <property type="molecule type" value="Genomic_DNA"/>
</dbReference>